<dbReference type="Pfam" id="PF14903">
    <property type="entry name" value="WG_beta_rep"/>
    <property type="match status" value="5"/>
</dbReference>
<comment type="caution">
    <text evidence="2">The sequence shown here is derived from an EMBL/GenBank/DDBJ whole genome shotgun (WGS) entry which is preliminary data.</text>
</comment>
<dbReference type="AlphaFoldDB" id="A0A927CJQ5"/>
<evidence type="ECO:0000259" key="1">
    <source>
        <dbReference type="Pfam" id="PF11738"/>
    </source>
</evidence>
<reference evidence="2" key="1">
    <citation type="submission" date="2020-09" db="EMBL/GenBank/DDBJ databases">
        <title>A novel bacterium of genus Paenibacillus, isolated from South China Sea.</title>
        <authorList>
            <person name="Huang H."/>
            <person name="Mo K."/>
            <person name="Hu Y."/>
        </authorList>
    </citation>
    <scope>NUCLEOTIDE SEQUENCE</scope>
    <source>
        <strain evidence="2">IB182493</strain>
    </source>
</reference>
<accession>A0A927CJQ5</accession>
<dbReference type="InterPro" id="IPR037126">
    <property type="entry name" value="PdaC/RsiV-like_sf"/>
</dbReference>
<proteinExistence type="predicted"/>
<dbReference type="PANTHER" id="PTHR37841">
    <property type="entry name" value="GLR2918 PROTEIN"/>
    <property type="match status" value="1"/>
</dbReference>
<dbReference type="RefSeq" id="WP_190858748.1">
    <property type="nucleotide sequence ID" value="NZ_JACXIY010000006.1"/>
</dbReference>
<sequence length="808" mass="88914">MAVYDPSKLMQLASAHLPDGARLMMLGGRSARAAVIAADIAGDRVPEVAAAYCLNGELYMQVLKCVDGAWAAKANARGSGCGVTLLAAAPVTRAGRNNLIVGWKTGEARSKLSVYEWTRKGLEDVAPADLSYTFLEAGDMPGAGGRDGKAEIALWSRDAGDAYRIEVMRWNKGAFMTAPDVYPFYFPGVVRYYERVMRGNPDLTAYGDLLTDARNRAVMGRAASQLIDPTSAPRVVGLFPASVKTAEGTKWGYIDEGGRMAIQPRYDDAGDFQENGLAIVREDGRAGIIDATAHYVVPPNYESINPFSERRAVVIDGQGFRLIDEAGTVLTRKAYSYISSMKDGRAVFYVAGNGEGGGDSRYGYLDSDGNEAIPAQYEEANDFEDGKAVVKIKDKEYALIGPDGSRLATYPLAYVGPLGDGRLAFQSDMAGKYGYIDERGTVVLQPAYTSAFPFRDGRAIVNTAEDYKSAYGVIDEKGEFVVKPAYNDIRDLGEERFALGRAVDPEQPFLGSMYAIADRHGKLLSDFLYNDVTEFREDGLASATDARETMLIDRGGKPARGYPRVNGSGELTLEEGGLIKAFVDRRLSYMNRAGDVIWKQNTIIPLRSPYRVKEEKYKPNPDYLVYYPQVGGMTDQAAQRTVNNQLKELSQVKPIPGDRKLDYSYTGDFDVAFYKNKLLELRLDGYHYPFGAAHGMPTQTYAIVDLGSGRMYALKDLFKPGSDYVKALSDIVGKQIKEDPQYSYVFPDSYTGIRPDQPFYVTEDALHLYFAPYDIGPYAAGFPTFTIPFGQIMELIDTEGAFWRAFHG</sequence>
<name>A0A927CJQ5_9BACL</name>
<dbReference type="InterPro" id="IPR021729">
    <property type="entry name" value="DUF3298"/>
</dbReference>
<feature type="domain" description="DUF3298" evidence="1">
    <location>
        <begin position="715"/>
        <end position="789"/>
    </location>
</feature>
<dbReference type="EMBL" id="JACXIY010000006">
    <property type="protein sequence ID" value="MBD2867863.1"/>
    <property type="molecule type" value="Genomic_DNA"/>
</dbReference>
<evidence type="ECO:0000313" key="3">
    <source>
        <dbReference type="Proteomes" id="UP000632125"/>
    </source>
</evidence>
<protein>
    <submittedName>
        <fullName evidence="2">WG repeat-containing protein</fullName>
    </submittedName>
</protein>
<dbReference type="Pfam" id="PF11738">
    <property type="entry name" value="DUF3298"/>
    <property type="match status" value="1"/>
</dbReference>
<organism evidence="2 3">
    <name type="scientific">Paenibacillus arenilitoris</name>
    <dbReference type="NCBI Taxonomy" id="2772299"/>
    <lineage>
        <taxon>Bacteria</taxon>
        <taxon>Bacillati</taxon>
        <taxon>Bacillota</taxon>
        <taxon>Bacilli</taxon>
        <taxon>Bacillales</taxon>
        <taxon>Paenibacillaceae</taxon>
        <taxon>Paenibacillus</taxon>
    </lineage>
</organism>
<evidence type="ECO:0000313" key="2">
    <source>
        <dbReference type="EMBL" id="MBD2867863.1"/>
    </source>
</evidence>
<dbReference type="Gene3D" id="3.30.565.40">
    <property type="entry name" value="Fervidobacterium nodosum Rt17-B1 like"/>
    <property type="match status" value="1"/>
</dbReference>
<dbReference type="InterPro" id="IPR032774">
    <property type="entry name" value="WG_beta_rep"/>
</dbReference>
<dbReference type="Gene3D" id="3.90.640.20">
    <property type="entry name" value="Heat-shock cognate protein, ATPase"/>
    <property type="match status" value="1"/>
</dbReference>
<gene>
    <name evidence="2" type="ORF">IDH41_04675</name>
</gene>
<keyword evidence="3" id="KW-1185">Reference proteome</keyword>
<dbReference type="PANTHER" id="PTHR37841:SF1">
    <property type="entry name" value="DUF3298 DOMAIN-CONTAINING PROTEIN"/>
    <property type="match status" value="1"/>
</dbReference>
<dbReference type="Proteomes" id="UP000632125">
    <property type="component" value="Unassembled WGS sequence"/>
</dbReference>
<dbReference type="SUPFAM" id="SSF69360">
    <property type="entry name" value="Cell wall binding repeat"/>
    <property type="match status" value="1"/>
</dbReference>